<comment type="caution">
    <text evidence="1">The sequence shown here is derived from an EMBL/GenBank/DDBJ whole genome shotgun (WGS) entry which is preliminary data.</text>
</comment>
<keyword evidence="2" id="KW-1185">Reference proteome</keyword>
<evidence type="ECO:0000313" key="2">
    <source>
        <dbReference type="Proteomes" id="UP001157418"/>
    </source>
</evidence>
<protein>
    <submittedName>
        <fullName evidence="1">Uncharacterized protein</fullName>
    </submittedName>
</protein>
<dbReference type="Proteomes" id="UP001157418">
    <property type="component" value="Unassembled WGS sequence"/>
</dbReference>
<accession>A0AAU9P2F4</accession>
<gene>
    <name evidence="1" type="ORF">LVIROSA_LOCUS30256</name>
</gene>
<dbReference type="EMBL" id="CAKMRJ010005523">
    <property type="protein sequence ID" value="CAH1444428.1"/>
    <property type="molecule type" value="Genomic_DNA"/>
</dbReference>
<name>A0AAU9P2F4_9ASTR</name>
<dbReference type="AlphaFoldDB" id="A0AAU9P2F4"/>
<reference evidence="1 2" key="1">
    <citation type="submission" date="2022-01" db="EMBL/GenBank/DDBJ databases">
        <authorList>
            <person name="Xiong W."/>
            <person name="Schranz E."/>
        </authorList>
    </citation>
    <scope>NUCLEOTIDE SEQUENCE [LARGE SCALE GENOMIC DNA]</scope>
</reference>
<sequence>MRSRFLTLTIDAFPPYRCRLPDTGIEFSFRTPSSPSATTTHQGKHIPFIDLFTLGKFKWVTNRVFSLQTLIAKWTTIFNYSIAENGGIGPGFCIYTRNGGIGPRFPFEGLDWLEAASSFFEDLHTLSCYLAVPLKMAFLSRFGNPLKQSGSNHVNMGLSSSNSPLFQSIRSMSSAKPFVGVIKCD</sequence>
<organism evidence="1 2">
    <name type="scientific">Lactuca virosa</name>
    <dbReference type="NCBI Taxonomy" id="75947"/>
    <lineage>
        <taxon>Eukaryota</taxon>
        <taxon>Viridiplantae</taxon>
        <taxon>Streptophyta</taxon>
        <taxon>Embryophyta</taxon>
        <taxon>Tracheophyta</taxon>
        <taxon>Spermatophyta</taxon>
        <taxon>Magnoliopsida</taxon>
        <taxon>eudicotyledons</taxon>
        <taxon>Gunneridae</taxon>
        <taxon>Pentapetalae</taxon>
        <taxon>asterids</taxon>
        <taxon>campanulids</taxon>
        <taxon>Asterales</taxon>
        <taxon>Asteraceae</taxon>
        <taxon>Cichorioideae</taxon>
        <taxon>Cichorieae</taxon>
        <taxon>Lactucinae</taxon>
        <taxon>Lactuca</taxon>
    </lineage>
</organism>
<evidence type="ECO:0000313" key="1">
    <source>
        <dbReference type="EMBL" id="CAH1444428.1"/>
    </source>
</evidence>
<proteinExistence type="predicted"/>